<dbReference type="EMBL" id="CADCTV010001057">
    <property type="protein sequence ID" value="CAA9375922.1"/>
    <property type="molecule type" value="Genomic_DNA"/>
</dbReference>
<reference evidence="1" key="1">
    <citation type="submission" date="2020-02" db="EMBL/GenBank/DDBJ databases">
        <authorList>
            <person name="Meier V. D."/>
        </authorList>
    </citation>
    <scope>NUCLEOTIDE SEQUENCE</scope>
    <source>
        <strain evidence="1">AVDCRST_MAG89</strain>
    </source>
</reference>
<evidence type="ECO:0000313" key="1">
    <source>
        <dbReference type="EMBL" id="CAA9375922.1"/>
    </source>
</evidence>
<accession>A0A6J4N643</accession>
<protein>
    <submittedName>
        <fullName evidence="1">Uncharacterized protein</fullName>
    </submittedName>
</protein>
<sequence>MKLTSWTEISRVMVRALFLITGGAALVTACSDGGTESTRIGPQDPRMDYETGCPQGSTAEQCAEFNRAVDFLKNHPNPDCAGFGQSAAQRDANNDYFVSRTNSFGYAEKDYGVSGQVGLGNSTWGNNELANTIAHEESHLTKSAEDTPSGNWFDNNAYMWGYTCGFGYTSY</sequence>
<organism evidence="1">
    <name type="scientific">uncultured Gemmatimonadota bacterium</name>
    <dbReference type="NCBI Taxonomy" id="203437"/>
    <lineage>
        <taxon>Bacteria</taxon>
        <taxon>Pseudomonadati</taxon>
        <taxon>Gemmatimonadota</taxon>
        <taxon>environmental samples</taxon>
    </lineage>
</organism>
<dbReference type="AlphaFoldDB" id="A0A6J4N643"/>
<proteinExistence type="predicted"/>
<dbReference type="PROSITE" id="PS51257">
    <property type="entry name" value="PROKAR_LIPOPROTEIN"/>
    <property type="match status" value="1"/>
</dbReference>
<gene>
    <name evidence="1" type="ORF">AVDCRST_MAG89-5000</name>
</gene>
<name>A0A6J4N643_9BACT</name>